<keyword evidence="4" id="KW-0067">ATP-binding</keyword>
<dbReference type="InterPro" id="IPR036371">
    <property type="entry name" value="TPK_B1-bd_sf"/>
</dbReference>
<dbReference type="SMART" id="SM00983">
    <property type="entry name" value="TPK_B1_binding"/>
    <property type="match status" value="1"/>
</dbReference>
<dbReference type="Pfam" id="PF12999">
    <property type="entry name" value="PRKCSH-like"/>
    <property type="match status" value="1"/>
</dbReference>
<feature type="transmembrane region" description="Helical" evidence="6">
    <location>
        <begin position="20"/>
        <end position="38"/>
    </location>
</feature>
<evidence type="ECO:0000256" key="5">
    <source>
        <dbReference type="ARBA" id="ARBA00023157"/>
    </source>
</evidence>
<dbReference type="GO" id="GO:0005524">
    <property type="term" value="F:ATP binding"/>
    <property type="evidence" value="ECO:0007669"/>
    <property type="project" value="UniProtKB-KW"/>
</dbReference>
<dbReference type="CDD" id="cd00112">
    <property type="entry name" value="LDLa"/>
    <property type="match status" value="1"/>
</dbReference>
<keyword evidence="2" id="KW-0547">Nucleotide-binding</keyword>
<dbReference type="Gene3D" id="2.60.120.320">
    <property type="entry name" value="Thiamin pyrophosphokinase, thiamin-binding domain"/>
    <property type="match status" value="1"/>
</dbReference>
<dbReference type="InterPro" id="IPR007373">
    <property type="entry name" value="Thiamin_PyroPKinase_B1-bd"/>
</dbReference>
<accession>A0A7M7MLM6</accession>
<dbReference type="AlphaFoldDB" id="A0A7M7MLM6"/>
<dbReference type="InterPro" id="IPR006282">
    <property type="entry name" value="Thi_PPkinase"/>
</dbReference>
<dbReference type="GO" id="GO:0009229">
    <property type="term" value="P:thiamine diphosphate biosynthetic process"/>
    <property type="evidence" value="ECO:0007669"/>
    <property type="project" value="InterPro"/>
</dbReference>
<keyword evidence="6" id="KW-1133">Transmembrane helix</keyword>
<keyword evidence="1" id="KW-0808">Transferase</keyword>
<evidence type="ECO:0000256" key="6">
    <source>
        <dbReference type="SAM" id="Phobius"/>
    </source>
</evidence>
<dbReference type="InterPro" id="IPR007371">
    <property type="entry name" value="TPK_catalytic"/>
</dbReference>
<dbReference type="GeneID" id="727520"/>
<dbReference type="Gene3D" id="3.40.50.10240">
    <property type="entry name" value="Thiamin pyrophosphokinase, catalytic domain"/>
    <property type="match status" value="1"/>
</dbReference>
<dbReference type="GO" id="GO:0004788">
    <property type="term" value="F:thiamine diphosphokinase activity"/>
    <property type="evidence" value="ECO:0007669"/>
    <property type="project" value="InterPro"/>
</dbReference>
<dbReference type="RefSeq" id="XP_026297766.1">
    <property type="nucleotide sequence ID" value="XM_026441981.1"/>
</dbReference>
<organism evidence="8">
    <name type="scientific">Apis mellifera</name>
    <name type="common">Honeybee</name>
    <dbReference type="NCBI Taxonomy" id="7460"/>
    <lineage>
        <taxon>Eukaryota</taxon>
        <taxon>Metazoa</taxon>
        <taxon>Ecdysozoa</taxon>
        <taxon>Arthropoda</taxon>
        <taxon>Hexapoda</taxon>
        <taxon>Insecta</taxon>
        <taxon>Pterygota</taxon>
        <taxon>Neoptera</taxon>
        <taxon>Endopterygota</taxon>
        <taxon>Hymenoptera</taxon>
        <taxon>Apocrita</taxon>
        <taxon>Aculeata</taxon>
        <taxon>Apoidea</taxon>
        <taxon>Anthophila</taxon>
        <taxon>Apidae</taxon>
        <taxon>Apis</taxon>
    </lineage>
</organism>
<dbReference type="Proteomes" id="UP000005203">
    <property type="component" value="Linkage group LG7"/>
</dbReference>
<reference evidence="8" key="1">
    <citation type="submission" date="2021-01" db="UniProtKB">
        <authorList>
            <consortium name="EnsemblMetazoa"/>
        </authorList>
    </citation>
    <scope>IDENTIFICATION</scope>
    <source>
        <strain evidence="8">DH4</strain>
    </source>
</reference>
<dbReference type="PANTHER" id="PTHR13622:SF8">
    <property type="entry name" value="THIAMIN PYROPHOSPHOKINASE 1"/>
    <property type="match status" value="1"/>
</dbReference>
<dbReference type="GO" id="GO:0030975">
    <property type="term" value="F:thiamine binding"/>
    <property type="evidence" value="ECO:0007669"/>
    <property type="project" value="InterPro"/>
</dbReference>
<dbReference type="GO" id="GO:0006772">
    <property type="term" value="P:thiamine metabolic process"/>
    <property type="evidence" value="ECO:0007669"/>
    <property type="project" value="InterPro"/>
</dbReference>
<evidence type="ECO:0000313" key="10">
    <source>
        <dbReference type="RefSeq" id="XP_026297766.1"/>
    </source>
</evidence>
<protein>
    <submittedName>
        <fullName evidence="10">Uncharacterized protein LOC727520</fullName>
    </submittedName>
</protein>
<gene>
    <name evidence="10" type="primary">LOC727520</name>
</gene>
<dbReference type="PANTHER" id="PTHR13622">
    <property type="entry name" value="THIAMIN PYROPHOSPHOKINASE"/>
    <property type="match status" value="1"/>
</dbReference>
<dbReference type="SUPFAM" id="SSF63999">
    <property type="entry name" value="Thiamin pyrophosphokinase, catalytic domain"/>
    <property type="match status" value="1"/>
</dbReference>
<dbReference type="KEGG" id="ame:727520"/>
<keyword evidence="9" id="KW-1185">Reference proteome</keyword>
<dbReference type="InterPro" id="IPR028146">
    <property type="entry name" value="PRKCSH_N"/>
</dbReference>
<evidence type="ECO:0000313" key="9">
    <source>
        <dbReference type="Proteomes" id="UP000005203"/>
    </source>
</evidence>
<feature type="domain" description="Thiamin pyrophosphokinase thiamin-binding" evidence="7">
    <location>
        <begin position="387"/>
        <end position="454"/>
    </location>
</feature>
<name>A0A7M7MLM6_APIME</name>
<keyword evidence="6" id="KW-0812">Transmembrane</keyword>
<evidence type="ECO:0000256" key="3">
    <source>
        <dbReference type="ARBA" id="ARBA00022777"/>
    </source>
</evidence>
<dbReference type="InterPro" id="IPR036759">
    <property type="entry name" value="TPK_catalytic_sf"/>
</dbReference>
<keyword evidence="6" id="KW-0472">Membrane</keyword>
<accession>A0A8B8H1A7</accession>
<dbReference type="InterPro" id="IPR002172">
    <property type="entry name" value="LDrepeatLR_classA_rpt"/>
</dbReference>
<dbReference type="Pfam" id="PF04265">
    <property type="entry name" value="TPK_B1_binding"/>
    <property type="match status" value="1"/>
</dbReference>
<dbReference type="FunFam" id="3.40.50.10240:FF:000006">
    <property type="entry name" value="Thiamin pyrophosphokinase 1"/>
    <property type="match status" value="1"/>
</dbReference>
<sequence length="477" mass="54384">MKTETSWKRRFLRKRLKYTLICVFIAAIIFVVHQLFYFKELNQAIVGKLISGSVRTSNYIITGKINSKWNEPLHSKLLRDKHGRTVSLRGTRDQDISKYLPNVRGKFVCIVSKDEIDFIKINDNYCDCPVDGSDEPGTNACNNGVFNCELSSSQSIVKIPSYKVNDGYCDCCDGSDEWAEIKISHLNNVLKKHKSKLIMQCGSNVNTTMWDPVQIFTHHSHYKYAVVILNSPLYWKDDILLQIWKNAQINVTVDGGTYKWLCYLKEQGIDLLNENHNEYVPNLITGDMDSCSPIILEKLKNMGSIVIETPDQDHTDYAKALFQLGQYVKMKNIKLNRIYVFTDFSGRFDHIMGNINTLYKSDTLIEHVQVIQIASDSMTWILRPGFHSIIIPKILIQTNSWCGLLPVGAPVNCIITTGLKWNLNNATLQFGDLVSTSNTYDNCSEVTVNTDSPVIWTMGIEPLQKNTHDYDMSSNTF</sequence>
<keyword evidence="3" id="KW-0418">Kinase</keyword>
<dbReference type="OrthoDB" id="25149at2759"/>
<dbReference type="GO" id="GO:0016301">
    <property type="term" value="F:kinase activity"/>
    <property type="evidence" value="ECO:0007669"/>
    <property type="project" value="UniProtKB-KW"/>
</dbReference>
<evidence type="ECO:0000259" key="7">
    <source>
        <dbReference type="SMART" id="SM00983"/>
    </source>
</evidence>
<reference evidence="10" key="2">
    <citation type="submission" date="2025-04" db="UniProtKB">
        <authorList>
            <consortium name="RefSeq"/>
        </authorList>
    </citation>
    <scope>IDENTIFICATION</scope>
    <source>
        <strain evidence="10">DH4</strain>
        <tissue evidence="10">Whole body</tissue>
    </source>
</reference>
<evidence type="ECO:0000313" key="8">
    <source>
        <dbReference type="EnsemblMetazoa" id="XP_026297766"/>
    </source>
</evidence>
<keyword evidence="5" id="KW-1015">Disulfide bond</keyword>
<dbReference type="Pfam" id="PF04263">
    <property type="entry name" value="TPK_catalytic"/>
    <property type="match status" value="1"/>
</dbReference>
<dbReference type="SUPFAM" id="SSF63862">
    <property type="entry name" value="Thiamin pyrophosphokinase, substrate-binding domain"/>
    <property type="match status" value="1"/>
</dbReference>
<proteinExistence type="predicted"/>
<evidence type="ECO:0000256" key="4">
    <source>
        <dbReference type="ARBA" id="ARBA00022840"/>
    </source>
</evidence>
<dbReference type="FunFam" id="2.60.120.320:FF:000001">
    <property type="entry name" value="Thiamine pyrophosphokinase"/>
    <property type="match status" value="1"/>
</dbReference>
<evidence type="ECO:0000256" key="1">
    <source>
        <dbReference type="ARBA" id="ARBA00022679"/>
    </source>
</evidence>
<dbReference type="NCBIfam" id="TIGR01378">
    <property type="entry name" value="thi_PPkinase"/>
    <property type="match status" value="1"/>
</dbReference>
<dbReference type="EnsemblMetazoa" id="XM_026441981">
    <property type="protein sequence ID" value="XP_026297766"/>
    <property type="gene ID" value="LOC727520"/>
</dbReference>
<evidence type="ECO:0000256" key="2">
    <source>
        <dbReference type="ARBA" id="ARBA00022741"/>
    </source>
</evidence>
<dbReference type="CDD" id="cd07995">
    <property type="entry name" value="TPK"/>
    <property type="match status" value="1"/>
</dbReference>